<name>A0A023D6D6_ACIMT</name>
<dbReference type="NCBIfam" id="TIGR01439">
    <property type="entry name" value="lp_hng_hel_AbrB"/>
    <property type="match status" value="1"/>
</dbReference>
<sequence length="77" mass="8464">MRITSKGQVTIPASIREKAGLLPHTEVDFEFDGEVVRLVRVAPRRDNGRGAKLVAHLRGRGDVAMSTDAIMALTRHD</sequence>
<evidence type="ECO:0000259" key="2">
    <source>
        <dbReference type="PROSITE" id="PS51740"/>
    </source>
</evidence>
<dbReference type="Proteomes" id="UP000019760">
    <property type="component" value="Unassembled WGS sequence"/>
</dbReference>
<gene>
    <name evidence="3" type="ORF">Amme_059_024</name>
</gene>
<evidence type="ECO:0000313" key="4">
    <source>
        <dbReference type="Proteomes" id="UP000019760"/>
    </source>
</evidence>
<dbReference type="Gene3D" id="2.10.260.10">
    <property type="match status" value="1"/>
</dbReference>
<dbReference type="OrthoDB" id="9809003at2"/>
<dbReference type="SUPFAM" id="SSF89447">
    <property type="entry name" value="AbrB/MazE/MraZ-like"/>
    <property type="match status" value="1"/>
</dbReference>
<reference evidence="3 4" key="2">
    <citation type="journal article" date="2014" name="FEMS Microbiol. Lett.">
        <title>Draft genomic DNA sequence of the facultatively methylotrophic bacterium Acidomonas methanolica type strain MB58.</title>
        <authorList>
            <person name="Higashiura N."/>
            <person name="Hadano H."/>
            <person name="Hirakawa H."/>
            <person name="Matsutani M."/>
            <person name="Takabe S."/>
            <person name="Matsushita K."/>
            <person name="Azuma Y."/>
        </authorList>
    </citation>
    <scope>NUCLEOTIDE SEQUENCE [LARGE SCALE GENOMIC DNA]</scope>
    <source>
        <strain evidence="3 4">MB58</strain>
    </source>
</reference>
<dbReference type="InterPro" id="IPR007159">
    <property type="entry name" value="SpoVT-AbrB_dom"/>
</dbReference>
<protein>
    <submittedName>
        <fullName evidence="3">Regulator of stationary/sporulation SpoVT/AbrB</fullName>
    </submittedName>
</protein>
<dbReference type="EMBL" id="BAND01000059">
    <property type="protein sequence ID" value="GAJ29305.1"/>
    <property type="molecule type" value="Genomic_DNA"/>
</dbReference>
<keyword evidence="4" id="KW-1185">Reference proteome</keyword>
<dbReference type="InterPro" id="IPR037914">
    <property type="entry name" value="SpoVT-AbrB_sf"/>
</dbReference>
<feature type="domain" description="SpoVT-AbrB" evidence="2">
    <location>
        <begin position="1"/>
        <end position="45"/>
    </location>
</feature>
<organism evidence="3 4">
    <name type="scientific">Acidomonas methanolica NBRC 104435</name>
    <dbReference type="NCBI Taxonomy" id="1231351"/>
    <lineage>
        <taxon>Bacteria</taxon>
        <taxon>Pseudomonadati</taxon>
        <taxon>Pseudomonadota</taxon>
        <taxon>Alphaproteobacteria</taxon>
        <taxon>Acetobacterales</taxon>
        <taxon>Acetobacteraceae</taxon>
        <taxon>Acidomonas</taxon>
    </lineage>
</organism>
<accession>A0A023D6D6</accession>
<proteinExistence type="predicted"/>
<comment type="caution">
    <text evidence="3">The sequence shown here is derived from an EMBL/GenBank/DDBJ whole genome shotgun (WGS) entry which is preliminary data.</text>
</comment>
<keyword evidence="1" id="KW-0238">DNA-binding</keyword>
<dbReference type="RefSeq" id="WP_042058997.1">
    <property type="nucleotide sequence ID" value="NZ_BAND01000059.1"/>
</dbReference>
<evidence type="ECO:0000256" key="1">
    <source>
        <dbReference type="PROSITE-ProRule" id="PRU01076"/>
    </source>
</evidence>
<dbReference type="PROSITE" id="PS51740">
    <property type="entry name" value="SPOVT_ABRB"/>
    <property type="match status" value="1"/>
</dbReference>
<dbReference type="AlphaFoldDB" id="A0A023D6D6"/>
<reference evidence="4" key="1">
    <citation type="journal article" date="2014" name="FEMS Microbiol. Lett.">
        <title>Draft Genomic DNA Sequence of the Facultatively Methylotrophic Bacterium Acidomonas methanolica type strain MB58.</title>
        <authorList>
            <person name="Higashiura N."/>
            <person name="Hadano H."/>
            <person name="Hirakawa H."/>
            <person name="Matsutani M."/>
            <person name="Takabe S."/>
            <person name="Matsushita K."/>
            <person name="Azuma Y."/>
        </authorList>
    </citation>
    <scope>NUCLEOTIDE SEQUENCE [LARGE SCALE GENOMIC DNA]</scope>
    <source>
        <strain evidence="4">MB58</strain>
    </source>
</reference>
<dbReference type="GO" id="GO:0003677">
    <property type="term" value="F:DNA binding"/>
    <property type="evidence" value="ECO:0007669"/>
    <property type="project" value="UniProtKB-UniRule"/>
</dbReference>
<dbReference type="SMART" id="SM00966">
    <property type="entry name" value="SpoVT_AbrB"/>
    <property type="match status" value="1"/>
</dbReference>
<evidence type="ECO:0000313" key="3">
    <source>
        <dbReference type="EMBL" id="GAJ29305.1"/>
    </source>
</evidence>
<dbReference type="Pfam" id="PF04014">
    <property type="entry name" value="MazE_antitoxin"/>
    <property type="match status" value="1"/>
</dbReference>